<name>A0A9W9QCZ4_9EURO</name>
<comment type="caution">
    <text evidence="7">The sequence shown here is derived from an EMBL/GenBank/DDBJ whole genome shotgun (WGS) entry which is preliminary data.</text>
</comment>
<keyword evidence="3" id="KW-0804">Transcription</keyword>
<dbReference type="AlphaFoldDB" id="A0A9W9QCZ4"/>
<feature type="domain" description="Xylanolytic transcriptional activator regulatory" evidence="6">
    <location>
        <begin position="230"/>
        <end position="303"/>
    </location>
</feature>
<evidence type="ECO:0000256" key="5">
    <source>
        <dbReference type="SAM" id="MobiDB-lite"/>
    </source>
</evidence>
<evidence type="ECO:0000256" key="1">
    <source>
        <dbReference type="ARBA" id="ARBA00004123"/>
    </source>
</evidence>
<organism evidence="7 8">
    <name type="scientific">Penicillium atrosanguineum</name>
    <dbReference type="NCBI Taxonomy" id="1132637"/>
    <lineage>
        <taxon>Eukaryota</taxon>
        <taxon>Fungi</taxon>
        <taxon>Dikarya</taxon>
        <taxon>Ascomycota</taxon>
        <taxon>Pezizomycotina</taxon>
        <taxon>Eurotiomycetes</taxon>
        <taxon>Eurotiomycetidae</taxon>
        <taxon>Eurotiales</taxon>
        <taxon>Aspergillaceae</taxon>
        <taxon>Penicillium</taxon>
    </lineage>
</organism>
<dbReference type="GO" id="GO:0006351">
    <property type="term" value="P:DNA-templated transcription"/>
    <property type="evidence" value="ECO:0007669"/>
    <property type="project" value="InterPro"/>
</dbReference>
<dbReference type="GO" id="GO:0008270">
    <property type="term" value="F:zinc ion binding"/>
    <property type="evidence" value="ECO:0007669"/>
    <property type="project" value="InterPro"/>
</dbReference>
<dbReference type="PANTHER" id="PTHR31001:SF84">
    <property type="entry name" value="FUNGAL SPECIFIC TRANSCRIPTION FACTOR"/>
    <property type="match status" value="1"/>
</dbReference>
<dbReference type="Proteomes" id="UP001147746">
    <property type="component" value="Unassembled WGS sequence"/>
</dbReference>
<dbReference type="GO" id="GO:0003677">
    <property type="term" value="F:DNA binding"/>
    <property type="evidence" value="ECO:0007669"/>
    <property type="project" value="InterPro"/>
</dbReference>
<dbReference type="InterPro" id="IPR007219">
    <property type="entry name" value="XnlR_reg_dom"/>
</dbReference>
<keyword evidence="2" id="KW-0805">Transcription regulation</keyword>
<evidence type="ECO:0000256" key="2">
    <source>
        <dbReference type="ARBA" id="ARBA00023015"/>
    </source>
</evidence>
<dbReference type="CDD" id="cd12148">
    <property type="entry name" value="fungal_TF_MHR"/>
    <property type="match status" value="1"/>
</dbReference>
<evidence type="ECO:0000256" key="3">
    <source>
        <dbReference type="ARBA" id="ARBA00023163"/>
    </source>
</evidence>
<gene>
    <name evidence="7" type="ORF">N7476_001204</name>
</gene>
<keyword evidence="8" id="KW-1185">Reference proteome</keyword>
<evidence type="ECO:0000259" key="6">
    <source>
        <dbReference type="SMART" id="SM00906"/>
    </source>
</evidence>
<dbReference type="SMART" id="SM00906">
    <property type="entry name" value="Fungal_trans"/>
    <property type="match status" value="1"/>
</dbReference>
<dbReference type="InterPro" id="IPR050613">
    <property type="entry name" value="Sec_Metabolite_Reg"/>
</dbReference>
<reference evidence="7" key="2">
    <citation type="journal article" date="2023" name="IMA Fungus">
        <title>Comparative genomic study of the Penicillium genus elucidates a diverse pangenome and 15 lateral gene transfer events.</title>
        <authorList>
            <person name="Petersen C."/>
            <person name="Sorensen T."/>
            <person name="Nielsen M.R."/>
            <person name="Sondergaard T.E."/>
            <person name="Sorensen J.L."/>
            <person name="Fitzpatrick D.A."/>
            <person name="Frisvad J.C."/>
            <person name="Nielsen K.L."/>
        </authorList>
    </citation>
    <scope>NUCLEOTIDE SEQUENCE</scope>
    <source>
        <strain evidence="7">IBT 21472</strain>
    </source>
</reference>
<feature type="region of interest" description="Disordered" evidence="5">
    <location>
        <begin position="1"/>
        <end position="34"/>
    </location>
</feature>
<dbReference type="GO" id="GO:0005634">
    <property type="term" value="C:nucleus"/>
    <property type="evidence" value="ECO:0007669"/>
    <property type="project" value="UniProtKB-SubCell"/>
</dbReference>
<evidence type="ECO:0000256" key="4">
    <source>
        <dbReference type="ARBA" id="ARBA00023242"/>
    </source>
</evidence>
<evidence type="ECO:0000313" key="8">
    <source>
        <dbReference type="Proteomes" id="UP001147746"/>
    </source>
</evidence>
<dbReference type="Pfam" id="PF04082">
    <property type="entry name" value="Fungal_trans"/>
    <property type="match status" value="1"/>
</dbReference>
<accession>A0A9W9QCZ4</accession>
<evidence type="ECO:0000313" key="7">
    <source>
        <dbReference type="EMBL" id="KAJ5331421.1"/>
    </source>
</evidence>
<comment type="subcellular location">
    <subcellularLocation>
        <location evidence="1">Nucleus</location>
    </subcellularLocation>
</comment>
<reference evidence="7" key="1">
    <citation type="submission" date="2022-12" db="EMBL/GenBank/DDBJ databases">
        <authorList>
            <person name="Petersen C."/>
        </authorList>
    </citation>
    <scope>NUCLEOTIDE SEQUENCE</scope>
    <source>
        <strain evidence="7">IBT 21472</strain>
    </source>
</reference>
<dbReference type="EMBL" id="JAPZBO010000001">
    <property type="protein sequence ID" value="KAJ5331421.1"/>
    <property type="molecule type" value="Genomic_DNA"/>
</dbReference>
<dbReference type="PANTHER" id="PTHR31001">
    <property type="entry name" value="UNCHARACTERIZED TRANSCRIPTIONAL REGULATORY PROTEIN"/>
    <property type="match status" value="1"/>
</dbReference>
<sequence length="614" mass="68372">MPTAYSQKRAVKPSESSVTSAEAPSRRTSTDEEIANTKYEHSEVAAAELPALAAKDELRNLGYLAGDQNLLFGNAAATSSLCSSSNASDATSPEMKNVLRLLPPKPYTDLLIQRYLGVINFNYYCLYPPAFSQDYASWWSDRANGKSLTPAFTCLLIRVCACTLQYLDAQIQQKIESELGEPVQSLSENYHHAAKQLSNTIAPGKGSLAQIQQLFLTAVWFKSESLFVESWHTLSSCIHEAQEQGLHKNSPRTGLSEFDIEMRRRLWCLLYVWDWQMSLLLSRPPIINSSYSSFELPNMQLESQATENGPPSPVTHIAVQVELGRIMSKEPATIGCTFNNTQAESFRSDIDEWFASLHPAYQETNPDTQWDSKHLYVPLQRRQLHAIGYMMMLLPFKSYLTRTFNSESTEVDRGRRVTAIDIALHLMEVSRLLFDHIFPLNAKFHLITFLIFDTAAFLCSAMIHDKDRTLPRCDNVIQAIGLACTLMEKLAPITKTAAICYPVLSRLAKSLSKAANRAVSLTRVEGDISKMGVGEFGCSPGLDALSFGDPFSSYSLDPMATELFLPASLGITVPGMETPPVMGVGDFTNLDVGQFDQIWDWQNLDLTLLPTLPT</sequence>
<protein>
    <recommendedName>
        <fullName evidence="6">Xylanolytic transcriptional activator regulatory domain-containing protein</fullName>
    </recommendedName>
</protein>
<proteinExistence type="predicted"/>
<keyword evidence="4" id="KW-0539">Nucleus</keyword>